<gene>
    <name evidence="6" type="ORF">HF878_00275</name>
</gene>
<dbReference type="PIRSF" id="PIRSF006806">
    <property type="entry name" value="FTHF_cligase"/>
    <property type="match status" value="1"/>
</dbReference>
<organism evidence="6 7">
    <name type="scientific">Selenomonas bovis</name>
    <dbReference type="NCBI Taxonomy" id="416586"/>
    <lineage>
        <taxon>Bacteria</taxon>
        <taxon>Bacillati</taxon>
        <taxon>Bacillota</taxon>
        <taxon>Negativicutes</taxon>
        <taxon>Selenomonadales</taxon>
        <taxon>Selenomonadaceae</taxon>
        <taxon>Selenomonas</taxon>
    </lineage>
</organism>
<dbReference type="EMBL" id="JABAFA010000001">
    <property type="protein sequence ID" value="NMD97921.1"/>
    <property type="molecule type" value="Genomic_DNA"/>
</dbReference>
<dbReference type="Pfam" id="PF01812">
    <property type="entry name" value="5-FTHF_cyc-lig"/>
    <property type="match status" value="1"/>
</dbReference>
<dbReference type="NCBIfam" id="TIGR02727">
    <property type="entry name" value="MTHFS_bact"/>
    <property type="match status" value="1"/>
</dbReference>
<dbReference type="PANTHER" id="PTHR23407:SF1">
    <property type="entry name" value="5-FORMYLTETRAHYDROFOLATE CYCLO-LIGASE"/>
    <property type="match status" value="1"/>
</dbReference>
<dbReference type="InterPro" id="IPR002698">
    <property type="entry name" value="FTHF_cligase"/>
</dbReference>
<evidence type="ECO:0000313" key="7">
    <source>
        <dbReference type="Proteomes" id="UP000543804"/>
    </source>
</evidence>
<dbReference type="Proteomes" id="UP000543804">
    <property type="component" value="Unassembled WGS sequence"/>
</dbReference>
<evidence type="ECO:0000256" key="1">
    <source>
        <dbReference type="ARBA" id="ARBA00010638"/>
    </source>
</evidence>
<feature type="binding site" evidence="4">
    <location>
        <begin position="10"/>
        <end position="14"/>
    </location>
    <ligand>
        <name>ATP</name>
        <dbReference type="ChEBI" id="CHEBI:30616"/>
    </ligand>
</feature>
<evidence type="ECO:0000256" key="4">
    <source>
        <dbReference type="PIRSR" id="PIRSR006806-1"/>
    </source>
</evidence>
<proteinExistence type="inferred from homology"/>
<dbReference type="GO" id="GO:0035999">
    <property type="term" value="P:tetrahydrofolate interconversion"/>
    <property type="evidence" value="ECO:0007669"/>
    <property type="project" value="TreeGrafter"/>
</dbReference>
<dbReference type="EC" id="6.3.3.2" evidence="5"/>
<dbReference type="GO" id="GO:0005524">
    <property type="term" value="F:ATP binding"/>
    <property type="evidence" value="ECO:0007669"/>
    <property type="project" value="UniProtKB-KW"/>
</dbReference>
<dbReference type="GO" id="GO:0046872">
    <property type="term" value="F:metal ion binding"/>
    <property type="evidence" value="ECO:0007669"/>
    <property type="project" value="UniProtKB-KW"/>
</dbReference>
<feature type="binding site" evidence="4">
    <location>
        <position position="61"/>
    </location>
    <ligand>
        <name>substrate</name>
    </ligand>
</feature>
<dbReference type="GO" id="GO:0030272">
    <property type="term" value="F:5-formyltetrahydrofolate cyclo-ligase activity"/>
    <property type="evidence" value="ECO:0007669"/>
    <property type="project" value="UniProtKB-EC"/>
</dbReference>
<evidence type="ECO:0000256" key="3">
    <source>
        <dbReference type="ARBA" id="ARBA00022840"/>
    </source>
</evidence>
<reference evidence="6 7" key="1">
    <citation type="submission" date="2020-04" db="EMBL/GenBank/DDBJ databases">
        <authorList>
            <person name="Hitch T.C.A."/>
            <person name="Wylensek D."/>
            <person name="Clavel T."/>
        </authorList>
    </citation>
    <scope>NUCLEOTIDE SEQUENCE [LARGE SCALE GENOMIC DNA]</scope>
    <source>
        <strain evidence="6 7">PG-130-P53-12</strain>
    </source>
</reference>
<comment type="caution">
    <text evidence="6">The sequence shown here is derived from an EMBL/GenBank/DDBJ whole genome shotgun (WGS) entry which is preliminary data.</text>
</comment>
<evidence type="ECO:0000256" key="5">
    <source>
        <dbReference type="RuleBase" id="RU361279"/>
    </source>
</evidence>
<name>A0A848BA08_9FIRM</name>
<feature type="binding site" evidence="4">
    <location>
        <begin position="139"/>
        <end position="147"/>
    </location>
    <ligand>
        <name>ATP</name>
        <dbReference type="ChEBI" id="CHEBI:30616"/>
    </ligand>
</feature>
<keyword evidence="6" id="KW-0436">Ligase</keyword>
<accession>A0A848BA08</accession>
<dbReference type="RefSeq" id="WP_170076846.1">
    <property type="nucleotide sequence ID" value="NZ_JABAFA010000001.1"/>
</dbReference>
<evidence type="ECO:0000256" key="2">
    <source>
        <dbReference type="ARBA" id="ARBA00022741"/>
    </source>
</evidence>
<comment type="catalytic activity">
    <reaction evidence="5">
        <text>(6S)-5-formyl-5,6,7,8-tetrahydrofolate + ATP = (6R)-5,10-methenyltetrahydrofolate + ADP + phosphate</text>
        <dbReference type="Rhea" id="RHEA:10488"/>
        <dbReference type="ChEBI" id="CHEBI:30616"/>
        <dbReference type="ChEBI" id="CHEBI:43474"/>
        <dbReference type="ChEBI" id="CHEBI:57455"/>
        <dbReference type="ChEBI" id="CHEBI:57457"/>
        <dbReference type="ChEBI" id="CHEBI:456216"/>
        <dbReference type="EC" id="6.3.3.2"/>
    </reaction>
</comment>
<comment type="similarity">
    <text evidence="1 5">Belongs to the 5-formyltetrahydrofolate cyclo-ligase family.</text>
</comment>
<dbReference type="GO" id="GO:0009396">
    <property type="term" value="P:folic acid-containing compound biosynthetic process"/>
    <property type="evidence" value="ECO:0007669"/>
    <property type="project" value="TreeGrafter"/>
</dbReference>
<dbReference type="InterPro" id="IPR037171">
    <property type="entry name" value="NagB/RpiA_transferase-like"/>
</dbReference>
<evidence type="ECO:0000313" key="6">
    <source>
        <dbReference type="EMBL" id="NMD97921.1"/>
    </source>
</evidence>
<keyword evidence="3 4" id="KW-0067">ATP-binding</keyword>
<sequence>MNEELLLAAKRRLRTEMTRRRRTIPEAEREAASRAMCGTLCALPRYQAARTVFAYASMPEEVQLDGLLARALADGKRVAIPWITGRGTMEAVELPSLAVLERGAYGIRNVPDHLRRAVAPEEIDLAIVPGAAFTAEGARLGLGGGYYDRYLGERARGAYRIALAFDALLTAEVPMAAHDIDVAEIITESRHLVCRKKR</sequence>
<keyword evidence="5" id="KW-0460">Magnesium</keyword>
<dbReference type="AlphaFoldDB" id="A0A848BA08"/>
<keyword evidence="7" id="KW-1185">Reference proteome</keyword>
<dbReference type="InterPro" id="IPR024185">
    <property type="entry name" value="FTHF_cligase-like_sf"/>
</dbReference>
<protein>
    <recommendedName>
        <fullName evidence="5">5-formyltetrahydrofolate cyclo-ligase</fullName>
        <ecNumber evidence="5">6.3.3.2</ecNumber>
    </recommendedName>
</protein>
<dbReference type="SUPFAM" id="SSF100950">
    <property type="entry name" value="NagB/RpiA/CoA transferase-like"/>
    <property type="match status" value="1"/>
</dbReference>
<keyword evidence="5" id="KW-0479">Metal-binding</keyword>
<dbReference type="Gene3D" id="3.40.50.10420">
    <property type="entry name" value="NagB/RpiA/CoA transferase-like"/>
    <property type="match status" value="1"/>
</dbReference>
<keyword evidence="2 4" id="KW-0547">Nucleotide-binding</keyword>
<comment type="cofactor">
    <cofactor evidence="5">
        <name>Mg(2+)</name>
        <dbReference type="ChEBI" id="CHEBI:18420"/>
    </cofactor>
</comment>
<dbReference type="PANTHER" id="PTHR23407">
    <property type="entry name" value="ATPASE INHIBITOR/5-FORMYLTETRAHYDROFOLATE CYCLO-LIGASE"/>
    <property type="match status" value="1"/>
</dbReference>